<keyword evidence="1 5" id="KW-0479">Metal-binding</keyword>
<dbReference type="EMBL" id="JAAARO010000009">
    <property type="protein sequence ID" value="KAF5743061.1"/>
    <property type="molecule type" value="Genomic_DNA"/>
</dbReference>
<proteinExistence type="predicted"/>
<dbReference type="SUPFAM" id="SSF90229">
    <property type="entry name" value="CCCH zinc finger"/>
    <property type="match status" value="2"/>
</dbReference>
<dbReference type="InParanoid" id="A0A7J7D9T6"/>
<feature type="domain" description="C3H1-type" evidence="7">
    <location>
        <begin position="505"/>
        <end position="532"/>
    </location>
</feature>
<evidence type="ECO:0000313" key="8">
    <source>
        <dbReference type="EMBL" id="KAF5743061.1"/>
    </source>
</evidence>
<reference evidence="8 9" key="1">
    <citation type="journal article" date="2020" name="Nat. Commun.">
        <title>Genome of Tripterygium wilfordii and identification of cytochrome P450 involved in triptolide biosynthesis.</title>
        <authorList>
            <person name="Tu L."/>
            <person name="Su P."/>
            <person name="Zhang Z."/>
            <person name="Gao L."/>
            <person name="Wang J."/>
            <person name="Hu T."/>
            <person name="Zhou J."/>
            <person name="Zhang Y."/>
            <person name="Zhao Y."/>
            <person name="Liu Y."/>
            <person name="Song Y."/>
            <person name="Tong Y."/>
            <person name="Lu Y."/>
            <person name="Yang J."/>
            <person name="Xu C."/>
            <person name="Jia M."/>
            <person name="Peters R.J."/>
            <person name="Huang L."/>
            <person name="Gao W."/>
        </authorList>
    </citation>
    <scope>NUCLEOTIDE SEQUENCE [LARGE SCALE GENOMIC DNA]</scope>
    <source>
        <strain evidence="9">cv. XIE 37</strain>
        <tissue evidence="8">Leaf</tissue>
    </source>
</reference>
<dbReference type="PANTHER" id="PTHR13119">
    <property type="entry name" value="ZINC FINGER CCCH DOMAIN-CONTAINING PROTEI"/>
    <property type="match status" value="1"/>
</dbReference>
<dbReference type="Proteomes" id="UP000593562">
    <property type="component" value="Unassembled WGS sequence"/>
</dbReference>
<feature type="domain" description="C3H1-type" evidence="7">
    <location>
        <begin position="534"/>
        <end position="561"/>
    </location>
</feature>
<feature type="region of interest" description="Disordered" evidence="6">
    <location>
        <begin position="831"/>
        <end position="850"/>
    </location>
</feature>
<protein>
    <recommendedName>
        <fullName evidence="7">C3H1-type domain-containing protein</fullName>
    </recommendedName>
</protein>
<dbReference type="Gene3D" id="4.10.1000.10">
    <property type="entry name" value="Zinc finger, CCCH-type"/>
    <property type="match status" value="1"/>
</dbReference>
<keyword evidence="2" id="KW-0677">Repeat</keyword>
<evidence type="ECO:0000256" key="3">
    <source>
        <dbReference type="ARBA" id="ARBA00022771"/>
    </source>
</evidence>
<feature type="region of interest" description="Disordered" evidence="6">
    <location>
        <begin position="899"/>
        <end position="923"/>
    </location>
</feature>
<dbReference type="OrthoDB" id="411372at2759"/>
<dbReference type="GO" id="GO:0005634">
    <property type="term" value="C:nucleus"/>
    <property type="evidence" value="ECO:0007669"/>
    <property type="project" value="TreeGrafter"/>
</dbReference>
<accession>A0A7J7D9T6</accession>
<dbReference type="InterPro" id="IPR036855">
    <property type="entry name" value="Znf_CCCH_sf"/>
</dbReference>
<keyword evidence="9" id="KW-1185">Reference proteome</keyword>
<feature type="region of interest" description="Disordered" evidence="6">
    <location>
        <begin position="674"/>
        <end position="695"/>
    </location>
</feature>
<evidence type="ECO:0000313" key="9">
    <source>
        <dbReference type="Proteomes" id="UP000593562"/>
    </source>
</evidence>
<gene>
    <name evidence="8" type="ORF">HS088_TW09G01123</name>
</gene>
<evidence type="ECO:0000256" key="2">
    <source>
        <dbReference type="ARBA" id="ARBA00022737"/>
    </source>
</evidence>
<feature type="domain" description="C3H1-type" evidence="7">
    <location>
        <begin position="564"/>
        <end position="587"/>
    </location>
</feature>
<feature type="compositionally biased region" description="Polar residues" evidence="6">
    <location>
        <begin position="674"/>
        <end position="692"/>
    </location>
</feature>
<dbReference type="GO" id="GO:0003723">
    <property type="term" value="F:RNA binding"/>
    <property type="evidence" value="ECO:0007669"/>
    <property type="project" value="InterPro"/>
</dbReference>
<feature type="compositionally biased region" description="Basic residues" evidence="6">
    <location>
        <begin position="463"/>
        <end position="490"/>
    </location>
</feature>
<feature type="region of interest" description="Disordered" evidence="6">
    <location>
        <begin position="440"/>
        <end position="490"/>
    </location>
</feature>
<feature type="compositionally biased region" description="Polar residues" evidence="6">
    <location>
        <begin position="907"/>
        <end position="923"/>
    </location>
</feature>
<dbReference type="InterPro" id="IPR000571">
    <property type="entry name" value="Znf_CCCH"/>
</dbReference>
<sequence length="923" mass="101344">MERIRMENSNPSVGTPFPFPPYRQSHLESETYRTLARILSRCYEAPQLCETSHSAPLQSLRPDHGSNALEQASGNEAHECCELVSPDGTKPIHILARNGNPKGSNFKDGGSNDTQMVVDEIDTMMRIEEDEEFTKQKEMMVDCLTEGAESQDRRSDQVQMLVYELEHIVKGNEEPGCNNNSNVSTSPKDKRQIFSGEFKLINNPDEHIKLTQDVMEESGNLGQLQIDEEHCRQNISDALDTSLDNCVISKGSISAQDSKIISLRETIVVEQNNELEQKNMEFEKLACASGTEDSLSHMIEDVEEGEIPGQFEASGNSDNRFLEDAVMLEEKNSKQKQVSKDISGREDLSYNEKYRANGKDSGLSSITVDAVDEESFVVETKRKESIRNEIVPGPPMVVLEDARIGKLVNHYENQKEGGGAGGDCSPADIPDELALRGEKLDESASEGQMITAKEKQDAGVCNQKKRAPPSKEKKAKKKQRDRKKRAEKNRLLGVKRLKLKPVLKPKVVAHCRHYLKGRCHEGEKCKFSHDVIPLTKSMPCSYFARNSCMKGDDCPYDHQLSKYPCNNYASMGSCSRGKDCKFSHKLPLKEDSPLKIESSSNPNFCRPGFTPPFLMGNSISKKQLSTDGHSDQNINVLSSYAGDVTCKNIGQKVKSTQTLPQQTPKGIRFLAVGKSSTSGSNELRQGSSSPMNNEGVKARNATAISASGTAHNLNEFPKRNSPTVPPKGINFLSFGKSLLEDSGARKLANLTLNSNESVQSSSSNNVGAHKQACSSPCLVDSVNKGSLTNPTTSNMIQKLNAMLKKTQPAAAPQRPPFPSFDHYSLDVFKRKEQGSSSNPWKMPATPPTSGPSVDYLPHVSFKETPNSSQKALMSTLAFVAKFESDMKIDRSSFGALEVGNGGYKDNGTGTAASLGSQNDSVNC</sequence>
<feature type="zinc finger region" description="C3H1-type" evidence="5">
    <location>
        <begin position="564"/>
        <end position="587"/>
    </location>
</feature>
<feature type="region of interest" description="Disordered" evidence="6">
    <location>
        <begin position="1"/>
        <end position="22"/>
    </location>
</feature>
<feature type="zinc finger region" description="C3H1-type" evidence="5">
    <location>
        <begin position="534"/>
        <end position="561"/>
    </location>
</feature>
<dbReference type="PANTHER" id="PTHR13119:SF12">
    <property type="entry name" value="PROTEIN SUPPRESSOR OF SABLE"/>
    <property type="match status" value="1"/>
</dbReference>
<dbReference type="PROSITE" id="PS50103">
    <property type="entry name" value="ZF_C3H1"/>
    <property type="match status" value="3"/>
</dbReference>
<name>A0A7J7D9T6_TRIWF</name>
<keyword evidence="4 5" id="KW-0862">Zinc</keyword>
<dbReference type="Pfam" id="PF00642">
    <property type="entry name" value="zf-CCCH"/>
    <property type="match status" value="1"/>
</dbReference>
<feature type="zinc finger region" description="C3H1-type" evidence="5">
    <location>
        <begin position="505"/>
        <end position="532"/>
    </location>
</feature>
<evidence type="ECO:0000256" key="4">
    <source>
        <dbReference type="ARBA" id="ARBA00022833"/>
    </source>
</evidence>
<dbReference type="SMART" id="SM00356">
    <property type="entry name" value="ZnF_C3H1"/>
    <property type="match status" value="3"/>
</dbReference>
<dbReference type="GO" id="GO:0045892">
    <property type="term" value="P:negative regulation of DNA-templated transcription"/>
    <property type="evidence" value="ECO:0007669"/>
    <property type="project" value="InterPro"/>
</dbReference>
<keyword evidence="3 5" id="KW-0863">Zinc-finger</keyword>
<dbReference type="Pfam" id="PF14608">
    <property type="entry name" value="zf-CCCH_2"/>
    <property type="match status" value="2"/>
</dbReference>
<dbReference type="GO" id="GO:0008270">
    <property type="term" value="F:zinc ion binding"/>
    <property type="evidence" value="ECO:0007669"/>
    <property type="project" value="UniProtKB-KW"/>
</dbReference>
<dbReference type="FunCoup" id="A0A7J7D9T6">
    <property type="interactions" value="1070"/>
</dbReference>
<dbReference type="InterPro" id="IPR045124">
    <property type="entry name" value="Su(sable)-like"/>
</dbReference>
<dbReference type="Gene3D" id="2.30.30.1190">
    <property type="match status" value="1"/>
</dbReference>
<comment type="caution">
    <text evidence="8">The sequence shown here is derived from an EMBL/GenBank/DDBJ whole genome shotgun (WGS) entry which is preliminary data.</text>
</comment>
<evidence type="ECO:0000256" key="6">
    <source>
        <dbReference type="SAM" id="MobiDB-lite"/>
    </source>
</evidence>
<dbReference type="AlphaFoldDB" id="A0A7J7D9T6"/>
<organism evidence="8 9">
    <name type="scientific">Tripterygium wilfordii</name>
    <name type="common">Thunder God vine</name>
    <dbReference type="NCBI Taxonomy" id="458696"/>
    <lineage>
        <taxon>Eukaryota</taxon>
        <taxon>Viridiplantae</taxon>
        <taxon>Streptophyta</taxon>
        <taxon>Embryophyta</taxon>
        <taxon>Tracheophyta</taxon>
        <taxon>Spermatophyta</taxon>
        <taxon>Magnoliopsida</taxon>
        <taxon>eudicotyledons</taxon>
        <taxon>Gunneridae</taxon>
        <taxon>Pentapetalae</taxon>
        <taxon>rosids</taxon>
        <taxon>fabids</taxon>
        <taxon>Celastrales</taxon>
        <taxon>Celastraceae</taxon>
        <taxon>Tripterygium</taxon>
    </lineage>
</organism>
<evidence type="ECO:0000256" key="1">
    <source>
        <dbReference type="ARBA" id="ARBA00022723"/>
    </source>
</evidence>
<evidence type="ECO:0000259" key="7">
    <source>
        <dbReference type="PROSITE" id="PS50103"/>
    </source>
</evidence>
<evidence type="ECO:0000256" key="5">
    <source>
        <dbReference type="PROSITE-ProRule" id="PRU00723"/>
    </source>
</evidence>